<evidence type="ECO:0000259" key="8">
    <source>
        <dbReference type="SMART" id="SM01035"/>
    </source>
</evidence>
<name>A0ABM0WHI1_CAMSA</name>
<evidence type="ECO:0000313" key="10">
    <source>
        <dbReference type="RefSeq" id="XP_010471161.1"/>
    </source>
</evidence>
<reference evidence="9" key="1">
    <citation type="journal article" date="2014" name="Nat. Commun.">
        <title>The emerging biofuel crop Camelina sativa retains a highly undifferentiated hexaploid genome structure.</title>
        <authorList>
            <person name="Kagale S."/>
            <person name="Koh C."/>
            <person name="Nixon J."/>
            <person name="Bollina V."/>
            <person name="Clarke W.E."/>
            <person name="Tuteja R."/>
            <person name="Spillane C."/>
            <person name="Robinson S.J."/>
            <person name="Links M.G."/>
            <person name="Clarke C."/>
            <person name="Higgins E.E."/>
            <person name="Huebert T."/>
            <person name="Sharpe A.G."/>
            <person name="Parkin I.A."/>
        </authorList>
    </citation>
    <scope>NUCLEOTIDE SEQUENCE [LARGE SCALE GENOMIC DNA]</scope>
    <source>
        <strain evidence="9">cv. DH55</strain>
    </source>
</reference>
<comment type="subcellular location">
    <subcellularLocation>
        <location evidence="1">Nucleus</location>
        <location evidence="1">Nucleolus</location>
    </subcellularLocation>
</comment>
<protein>
    <submittedName>
        <fullName evidence="10">Ribosome biogenesis protein BOP1 homolog</fullName>
    </submittedName>
</protein>
<accession>A0ABM0WHI1</accession>
<dbReference type="SMART" id="SM01035">
    <property type="entry name" value="BOP1NT"/>
    <property type="match status" value="1"/>
</dbReference>
<evidence type="ECO:0000256" key="7">
    <source>
        <dbReference type="SAM" id="MobiDB-lite"/>
    </source>
</evidence>
<dbReference type="InterPro" id="IPR012953">
    <property type="entry name" value="BOP1_N_dom"/>
</dbReference>
<organism evidence="9 10">
    <name type="scientific">Camelina sativa</name>
    <name type="common">False flax</name>
    <name type="synonym">Myagrum sativum</name>
    <dbReference type="NCBI Taxonomy" id="90675"/>
    <lineage>
        <taxon>Eukaryota</taxon>
        <taxon>Viridiplantae</taxon>
        <taxon>Streptophyta</taxon>
        <taxon>Embryophyta</taxon>
        <taxon>Tracheophyta</taxon>
        <taxon>Spermatophyta</taxon>
        <taxon>Magnoliopsida</taxon>
        <taxon>eudicotyledons</taxon>
        <taxon>Gunneridae</taxon>
        <taxon>Pentapetalae</taxon>
        <taxon>rosids</taxon>
        <taxon>malvids</taxon>
        <taxon>Brassicales</taxon>
        <taxon>Brassicaceae</taxon>
        <taxon>Camelineae</taxon>
        <taxon>Camelina</taxon>
    </lineage>
</organism>
<evidence type="ECO:0000256" key="6">
    <source>
        <dbReference type="ARBA" id="ARBA00023242"/>
    </source>
</evidence>
<evidence type="ECO:0000256" key="3">
    <source>
        <dbReference type="ARBA" id="ARBA00022552"/>
    </source>
</evidence>
<keyword evidence="5" id="KW-0677">Repeat</keyword>
<feature type="region of interest" description="Disordered" evidence="7">
    <location>
        <begin position="354"/>
        <end position="378"/>
    </location>
</feature>
<evidence type="ECO:0000256" key="5">
    <source>
        <dbReference type="ARBA" id="ARBA00022737"/>
    </source>
</evidence>
<feature type="compositionally biased region" description="Acidic residues" evidence="7">
    <location>
        <begin position="152"/>
        <end position="194"/>
    </location>
</feature>
<evidence type="ECO:0000256" key="1">
    <source>
        <dbReference type="ARBA" id="ARBA00004604"/>
    </source>
</evidence>
<evidence type="ECO:0000313" key="9">
    <source>
        <dbReference type="Proteomes" id="UP000694864"/>
    </source>
</evidence>
<reference evidence="10" key="2">
    <citation type="submission" date="2025-08" db="UniProtKB">
        <authorList>
            <consortium name="RefSeq"/>
        </authorList>
    </citation>
    <scope>IDENTIFICATION</scope>
    <source>
        <tissue evidence="10">Leaf</tissue>
    </source>
</reference>
<feature type="region of interest" description="Disordered" evidence="7">
    <location>
        <begin position="139"/>
        <end position="197"/>
    </location>
</feature>
<dbReference type="PANTHER" id="PTHR17605">
    <property type="entry name" value="RIBOSOME BIOGENESIS PROTEIN BOP1 BLOCK OF PROLIFERATION 1 PROTEIN"/>
    <property type="match status" value="1"/>
</dbReference>
<evidence type="ECO:0000256" key="2">
    <source>
        <dbReference type="ARBA" id="ARBA00022517"/>
    </source>
</evidence>
<dbReference type="RefSeq" id="XP_010471161.1">
    <property type="nucleotide sequence ID" value="XM_010472859.1"/>
</dbReference>
<feature type="domain" description="BOP1 N-terminal" evidence="8">
    <location>
        <begin position="207"/>
        <end position="395"/>
    </location>
</feature>
<dbReference type="PANTHER" id="PTHR17605:SF0">
    <property type="entry name" value="RIBOSOME BIOGENESIS PROTEIN BOP1"/>
    <property type="match status" value="1"/>
</dbReference>
<proteinExistence type="predicted"/>
<keyword evidence="6" id="KW-0539">Nucleus</keyword>
<keyword evidence="9" id="KW-1185">Reference proteome</keyword>
<keyword evidence="3" id="KW-0698">rRNA processing</keyword>
<gene>
    <name evidence="10" type="primary">LOC104750995</name>
</gene>
<sequence length="401" mass="46399">MTWNEKMEESEASSSLEEVVGFYGSGTLQDREQNKETVFKPEDMLDHFTSVLYREKIINTWINYTMTRLFLMSIGFERLALTLKKNTTNDSIQQASSSWFYYSSVNGLFPFPGHENPVKLASLRHLSLSGSFNSDDFDSDMFDSEHDASERETEDINDDDDGKQVDGEEDGSDEGSDHEQDEVVEESDSSEDEVPPINTVGNALKWYKDEKHIGYDTTGKKITKKRKRDRLDSLLVDKDDSRNCLKIYDEYNDEEVEVTKEEIYPIRRILKAAAPHADFDPCPPYVDWFKWHDAKHPLSSAPEPKRRRIRSKWEAKIIVKIVRAIRKGWIKFGKPEEEPKLYLLWHNDDSTSDQKSKQLIYTPPPKQKLPGHEESYNPSLEYIPTEKDIALSKLMCDTTGK</sequence>
<dbReference type="Pfam" id="PF08145">
    <property type="entry name" value="BOP1NT"/>
    <property type="match status" value="1"/>
</dbReference>
<dbReference type="Proteomes" id="UP000694864">
    <property type="component" value="Chromosome 2"/>
</dbReference>
<keyword evidence="4" id="KW-0853">WD repeat</keyword>
<dbReference type="InterPro" id="IPR028598">
    <property type="entry name" value="BOP1/Erb1"/>
</dbReference>
<evidence type="ECO:0000256" key="4">
    <source>
        <dbReference type="ARBA" id="ARBA00022574"/>
    </source>
</evidence>
<keyword evidence="2" id="KW-0690">Ribosome biogenesis</keyword>
<dbReference type="GeneID" id="104750995"/>